<dbReference type="InterPro" id="IPR012902">
    <property type="entry name" value="N_methyl_site"/>
</dbReference>
<reference evidence="2 3" key="2">
    <citation type="journal article" date="2003" name="DNA Res.">
        <title>Complete genome structure of Gloeobacter violaceus PCC 7421, a cyanobacterium that lacks thylakoids (supplement).</title>
        <authorList>
            <person name="Nakamura Y."/>
            <person name="Kaneko T."/>
            <person name="Sato S."/>
            <person name="Mimuro M."/>
            <person name="Miyashita H."/>
            <person name="Tsuchiya T."/>
            <person name="Sasamoto S."/>
            <person name="Watanabe A."/>
            <person name="Kawashima K."/>
            <person name="Kishida Y."/>
            <person name="Kiyokawa C."/>
            <person name="Kohara M."/>
            <person name="Matsumoto M."/>
            <person name="Matsuno A."/>
            <person name="Nakazaki N."/>
            <person name="Shimpo S."/>
            <person name="Takeuchi C."/>
            <person name="Yamada M."/>
            <person name="Tabata S."/>
        </authorList>
    </citation>
    <scope>NUCLEOTIDE SEQUENCE [LARGE SCALE GENOMIC DNA]</scope>
    <source>
        <strain evidence="3">ATCC 29082 / PCC 7421</strain>
    </source>
</reference>
<name>Q7NPF4_GLOVI</name>
<dbReference type="InParanoid" id="Q7NPF4"/>
<dbReference type="KEGG" id="gvi:gll0101"/>
<keyword evidence="1" id="KW-0472">Membrane</keyword>
<organism evidence="2 3">
    <name type="scientific">Gloeobacter violaceus (strain ATCC 29082 / PCC 7421)</name>
    <dbReference type="NCBI Taxonomy" id="251221"/>
    <lineage>
        <taxon>Bacteria</taxon>
        <taxon>Bacillati</taxon>
        <taxon>Cyanobacteriota</taxon>
        <taxon>Cyanophyceae</taxon>
        <taxon>Gloeobacterales</taxon>
        <taxon>Gloeobacteraceae</taxon>
        <taxon>Gloeobacter</taxon>
    </lineage>
</organism>
<feature type="transmembrane region" description="Helical" evidence="1">
    <location>
        <begin position="20"/>
        <end position="39"/>
    </location>
</feature>
<gene>
    <name evidence="2" type="ordered locus">gll0101</name>
</gene>
<keyword evidence="1" id="KW-1133">Transmembrane helix</keyword>
<evidence type="ECO:0000256" key="1">
    <source>
        <dbReference type="SAM" id="Phobius"/>
    </source>
</evidence>
<dbReference type="Pfam" id="PF07963">
    <property type="entry name" value="N_methyl"/>
    <property type="match status" value="1"/>
</dbReference>
<dbReference type="NCBIfam" id="TIGR02532">
    <property type="entry name" value="IV_pilin_GFxxxE"/>
    <property type="match status" value="1"/>
</dbReference>
<keyword evidence="3" id="KW-1185">Reference proteome</keyword>
<dbReference type="AlphaFoldDB" id="Q7NPF4"/>
<dbReference type="HOGENOM" id="CLU_1719752_0_0_3"/>
<protein>
    <submittedName>
        <fullName evidence="2">Gll0101 protein</fullName>
    </submittedName>
</protein>
<dbReference type="SUPFAM" id="SSF54523">
    <property type="entry name" value="Pili subunits"/>
    <property type="match status" value="1"/>
</dbReference>
<dbReference type="STRING" id="251221.gene:10757570"/>
<sequence>MDCMLFTRPLRGFSLVEMVLALAVGAALGLAAVTVGLYWRGEAQRRLLGASVPLIAQAMRQYARAHGSLPDLAVAEDSDRWLVLYTPPGSTTLPDGARRTLPDGIAYQRLQTYVPSSIPFGQVPGRVRLTGTGCEPTDRLTECTLSIVP</sequence>
<dbReference type="InterPro" id="IPR045584">
    <property type="entry name" value="Pilin-like"/>
</dbReference>
<proteinExistence type="predicted"/>
<dbReference type="Proteomes" id="UP000000557">
    <property type="component" value="Chromosome"/>
</dbReference>
<dbReference type="EnsemblBacteria" id="BAC88042">
    <property type="protein sequence ID" value="BAC88042"/>
    <property type="gene ID" value="BAC88042"/>
</dbReference>
<dbReference type="PATRIC" id="fig|251221.4.peg.103"/>
<evidence type="ECO:0000313" key="3">
    <source>
        <dbReference type="Proteomes" id="UP000000557"/>
    </source>
</evidence>
<evidence type="ECO:0000313" key="2">
    <source>
        <dbReference type="EMBL" id="BAC88042.1"/>
    </source>
</evidence>
<accession>Q7NPF4</accession>
<reference evidence="2 3" key="1">
    <citation type="journal article" date="2003" name="DNA Res.">
        <title>Complete genome structure of Gloeobacter violaceus PCC 7421, a cyanobacterium that lacks thylakoids.</title>
        <authorList>
            <person name="Nakamura Y."/>
            <person name="Kaneko T."/>
            <person name="Sato S."/>
            <person name="Mimuro M."/>
            <person name="Miyashita H."/>
            <person name="Tsuchiya T."/>
            <person name="Sasamoto S."/>
            <person name="Watanabe A."/>
            <person name="Kawashima K."/>
            <person name="Kishida Y."/>
            <person name="Kiyokawa C."/>
            <person name="Kohara M."/>
            <person name="Matsumoto M."/>
            <person name="Matsuno A."/>
            <person name="Nakazaki N."/>
            <person name="Shimpo S."/>
            <person name="Takeuchi C."/>
            <person name="Yamada M."/>
            <person name="Tabata S."/>
        </authorList>
    </citation>
    <scope>NUCLEOTIDE SEQUENCE [LARGE SCALE GENOMIC DNA]</scope>
    <source>
        <strain evidence="3">ATCC 29082 / PCC 7421</strain>
    </source>
</reference>
<keyword evidence="1" id="KW-0812">Transmembrane</keyword>
<dbReference type="OrthoDB" id="9860283at2"/>
<dbReference type="RefSeq" id="WP_011140105.1">
    <property type="nucleotide sequence ID" value="NC_005125.1"/>
</dbReference>
<dbReference type="EMBL" id="BA000045">
    <property type="protein sequence ID" value="BAC88042.1"/>
    <property type="molecule type" value="Genomic_DNA"/>
</dbReference>
<dbReference type="PROSITE" id="PS00409">
    <property type="entry name" value="PROKAR_NTER_METHYL"/>
    <property type="match status" value="1"/>
</dbReference>